<accession>A0A8H4TJY7</accession>
<dbReference type="AlphaFoldDB" id="A0A8H4TJY7"/>
<dbReference type="EMBL" id="JABEXW010000666">
    <property type="protein sequence ID" value="KAF4959286.1"/>
    <property type="molecule type" value="Genomic_DNA"/>
</dbReference>
<organism evidence="1 2">
    <name type="scientific">Fusarium sarcochroum</name>
    <dbReference type="NCBI Taxonomy" id="1208366"/>
    <lineage>
        <taxon>Eukaryota</taxon>
        <taxon>Fungi</taxon>
        <taxon>Dikarya</taxon>
        <taxon>Ascomycota</taxon>
        <taxon>Pezizomycotina</taxon>
        <taxon>Sordariomycetes</taxon>
        <taxon>Hypocreomycetidae</taxon>
        <taxon>Hypocreales</taxon>
        <taxon>Nectriaceae</taxon>
        <taxon>Fusarium</taxon>
        <taxon>Fusarium lateritium species complex</taxon>
    </lineage>
</organism>
<protein>
    <submittedName>
        <fullName evidence="1">Uncharacterized protein</fullName>
    </submittedName>
</protein>
<comment type="caution">
    <text evidence="1">The sequence shown here is derived from an EMBL/GenBank/DDBJ whole genome shotgun (WGS) entry which is preliminary data.</text>
</comment>
<sequence>MTISLDKSRLPQKSIQAVGDELLQLTNTLRTIALQRPSDPEAQRRARAAVDLYSGVPEFPPLTEPRQPEDNHEQRATVTFRLPLEIYSVIIGHVAAEYNQNPNFEERAGTLTALACSCRLFQALTEPYLYTYPRSSKLKKREGQWRFRFALAVEPRRATLVKALKINWHDEPSNSRLLINTARACPNVHRLKIVRRFLETDDAVVHKQQMDDLAELFDACPRVTVPSRRPFLQTRSEAHRGQDQRPNRMVPEEFVAMSSNLVSLTLEGEYDEEDIPELFTALCRQCPSMQNLDLRIILSTKSELIEACKKWGPTLRSFRLAFVQDLPNTIAQLIPFMPALEDIQVAAHLMHMGDAIKALAQTRLPPLRAFVCVQMARGIDDFSNQVTPELNTALADMITLHGPTLQCLGLGNDPRVDESVLKSLKKATDLRYIALGLPEDLEISVVKDVLDACPKLKHQFETGDAAYRRELKLDRILTVGNFEDRLRDPRSFSGSWAPEIRSHGLLSW</sequence>
<reference evidence="1" key="2">
    <citation type="submission" date="2020-05" db="EMBL/GenBank/DDBJ databases">
        <authorList>
            <person name="Kim H.-S."/>
            <person name="Proctor R.H."/>
            <person name="Brown D.W."/>
        </authorList>
    </citation>
    <scope>NUCLEOTIDE SEQUENCE</scope>
    <source>
        <strain evidence="1">NRRL 20472</strain>
    </source>
</reference>
<dbReference type="InterPro" id="IPR032675">
    <property type="entry name" value="LRR_dom_sf"/>
</dbReference>
<reference evidence="1" key="1">
    <citation type="journal article" date="2020" name="BMC Genomics">
        <title>Correction to: Identification and distribution of gene clusters required for synthesis of sphingolipid metabolism inhibitors in diverse species of the filamentous fungus Fusarium.</title>
        <authorList>
            <person name="Kim H.S."/>
            <person name="Lohmar J.M."/>
            <person name="Busman M."/>
            <person name="Brown D.W."/>
            <person name="Naumann T.A."/>
            <person name="Divon H.H."/>
            <person name="Lysoe E."/>
            <person name="Uhlig S."/>
            <person name="Proctor R.H."/>
        </authorList>
    </citation>
    <scope>NUCLEOTIDE SEQUENCE</scope>
    <source>
        <strain evidence="1">NRRL 20472</strain>
    </source>
</reference>
<evidence type="ECO:0000313" key="1">
    <source>
        <dbReference type="EMBL" id="KAF4959286.1"/>
    </source>
</evidence>
<keyword evidence="2" id="KW-1185">Reference proteome</keyword>
<name>A0A8H4TJY7_9HYPO</name>
<gene>
    <name evidence="1" type="ORF">FSARC_10803</name>
</gene>
<dbReference type="Gene3D" id="3.80.10.10">
    <property type="entry name" value="Ribonuclease Inhibitor"/>
    <property type="match status" value="1"/>
</dbReference>
<proteinExistence type="predicted"/>
<dbReference type="OrthoDB" id="5089581at2759"/>
<dbReference type="Proteomes" id="UP000622797">
    <property type="component" value="Unassembled WGS sequence"/>
</dbReference>
<evidence type="ECO:0000313" key="2">
    <source>
        <dbReference type="Proteomes" id="UP000622797"/>
    </source>
</evidence>
<dbReference type="SUPFAM" id="SSF52047">
    <property type="entry name" value="RNI-like"/>
    <property type="match status" value="1"/>
</dbReference>